<dbReference type="InterPro" id="IPR058880">
    <property type="entry name" value="PglZ_N"/>
</dbReference>
<dbReference type="InterPro" id="IPR058882">
    <property type="entry name" value="PglZ_C"/>
</dbReference>
<feature type="domain" description="Alkaline phosphatase-like protein PglZ second" evidence="2">
    <location>
        <begin position="168"/>
        <end position="317"/>
    </location>
</feature>
<dbReference type="EMBL" id="QUMQ01000001">
    <property type="protein sequence ID" value="REF96179.1"/>
    <property type="molecule type" value="Genomic_DNA"/>
</dbReference>
<dbReference type="Pfam" id="PF08665">
    <property type="entry name" value="PglZ"/>
    <property type="match status" value="1"/>
</dbReference>
<accession>A0A3D9ZH51</accession>
<feature type="domain" description="Alkaline phosphatase-like protein PglZ C-terminal" evidence="4">
    <location>
        <begin position="810"/>
        <end position="909"/>
    </location>
</feature>
<evidence type="ECO:0000259" key="4">
    <source>
        <dbReference type="Pfam" id="PF25863"/>
    </source>
</evidence>
<organism evidence="5 6">
    <name type="scientific">Asanoa ferruginea</name>
    <dbReference type="NCBI Taxonomy" id="53367"/>
    <lineage>
        <taxon>Bacteria</taxon>
        <taxon>Bacillati</taxon>
        <taxon>Actinomycetota</taxon>
        <taxon>Actinomycetes</taxon>
        <taxon>Micromonosporales</taxon>
        <taxon>Micromonosporaceae</taxon>
        <taxon>Asanoa</taxon>
    </lineage>
</organism>
<reference evidence="5 6" key="1">
    <citation type="submission" date="2018-08" db="EMBL/GenBank/DDBJ databases">
        <title>Sequencing the genomes of 1000 actinobacteria strains.</title>
        <authorList>
            <person name="Klenk H.-P."/>
        </authorList>
    </citation>
    <scope>NUCLEOTIDE SEQUENCE [LARGE SCALE GENOMIC DNA]</scope>
    <source>
        <strain evidence="5 6">DSM 44099</strain>
    </source>
</reference>
<sequence length="913" mass="96790">MTAVQPAAIRRKVEDWLRKSEDQAPAIALRSRPDWTNDPVLTFGATIARVVPCPTPLAAWAALGDRRDGERLVLLTELTDGQLGDGLLAYVSLNTVRRVDAWEIAAGLFGASQNDPMLIREGRWVADALIDLVPTDGWPPALGTVLSRDLALASLVAEALGIDSDQLDGAGLMDWTTEAAKVLRATQRPAAVLDGIRGYLSEVGGPGAAAIMAAVRSGNGADAVPLGLLAGALWPAPSGGPRATAVAVAQTRLERYFGGTRPGNDEAAALHTLALAYLGRVGTSDDEGRRKANGYLVRAEKIAQEIDATDLLGGSDVLPTGFLQRLQAVAVAVRLGAAGGRPAAAVTSAERALAYAEAHRGADAFRLEAARMAVRLLRWLESGDGPQPATLYDALLRQVRDDGFVDRARLDVFVGDVDPVVAEAYHLLHREVDARRARHDQRFATLLAEATEHDAEPGALIRVEDVFDRVVHPVLDNGKRVLLLVLDGMSVAASTELAESMTRTGSWMELTPQGQERVGVLAALPTITEVSRCSLFTGRIATGEQKEELAAFNQRFPTGLLLHKSRLRAGAGAAFDPDVIEALGDPNAPVVAAVVNTIDDALDRSDPGTTVWGTETIQAVRDLLTLASDRVVIVVSDHGHVVDRGPDAVTRPSSSSENRWRPSDHAVGDGEVLVRGPRVAKGDGEVVLPWREEIRYGPRKAGYHGGASAAEVVIPLLMFSAGDENAVPGWAGAPVASPSWWWPANDAETPSSLPSPASQSWLVESVKAGKPHKAARPPSQAQAETLFDTPAGAAASKAEAAPEPTAQPSQADRLVAALLASDTYAQRRGGRGGLPDNRVAAMVRILLTGRGRSRVDMLATQAGIPAHRINSTITALRKVLQVEGYPVLQIDPDGQTVILDIALLVEQFGLDQK</sequence>
<feature type="region of interest" description="Disordered" evidence="1">
    <location>
        <begin position="644"/>
        <end position="669"/>
    </location>
</feature>
<gene>
    <name evidence="5" type="ORF">DFJ67_2149</name>
</gene>
<protein>
    <submittedName>
        <fullName evidence="5">PglZ domain-containing protein</fullName>
    </submittedName>
</protein>
<evidence type="ECO:0000313" key="5">
    <source>
        <dbReference type="EMBL" id="REF96179.1"/>
    </source>
</evidence>
<feature type="domain" description="Alkaline phosphatase-like protein PglZ N-terminal" evidence="3">
    <location>
        <begin position="2"/>
        <end position="100"/>
    </location>
</feature>
<dbReference type="AlphaFoldDB" id="A0A3D9ZH51"/>
<dbReference type="InterPro" id="IPR017850">
    <property type="entry name" value="Alkaline_phosphatase_core_sf"/>
</dbReference>
<dbReference type="RefSeq" id="WP_239097262.1">
    <property type="nucleotide sequence ID" value="NZ_BONB01000022.1"/>
</dbReference>
<evidence type="ECO:0000256" key="1">
    <source>
        <dbReference type="SAM" id="MobiDB-lite"/>
    </source>
</evidence>
<dbReference type="Pfam" id="PF25863">
    <property type="entry name" value="PglZ_C"/>
    <property type="match status" value="1"/>
</dbReference>
<evidence type="ECO:0000259" key="2">
    <source>
        <dbReference type="Pfam" id="PF25861"/>
    </source>
</evidence>
<keyword evidence="6" id="KW-1185">Reference proteome</keyword>
<comment type="caution">
    <text evidence="5">The sequence shown here is derived from an EMBL/GenBank/DDBJ whole genome shotgun (WGS) entry which is preliminary data.</text>
</comment>
<evidence type="ECO:0000313" key="6">
    <source>
        <dbReference type="Proteomes" id="UP000256913"/>
    </source>
</evidence>
<proteinExistence type="predicted"/>
<dbReference type="NCBIfam" id="NF033446">
    <property type="entry name" value="BREX_PglZ_2"/>
    <property type="match status" value="1"/>
</dbReference>
<dbReference type="Pfam" id="PF25861">
    <property type="entry name" value="PglZ_2nd"/>
    <property type="match status" value="1"/>
</dbReference>
<dbReference type="InterPro" id="IPR058881">
    <property type="entry name" value="PglZ_2nd"/>
</dbReference>
<evidence type="ECO:0000259" key="3">
    <source>
        <dbReference type="Pfam" id="PF25862"/>
    </source>
</evidence>
<dbReference type="InterPro" id="IPR047992">
    <property type="entry name" value="BREX_PglZ"/>
</dbReference>
<dbReference type="SUPFAM" id="SSF53649">
    <property type="entry name" value="Alkaline phosphatase-like"/>
    <property type="match status" value="1"/>
</dbReference>
<dbReference type="Proteomes" id="UP000256913">
    <property type="component" value="Unassembled WGS sequence"/>
</dbReference>
<dbReference type="Pfam" id="PF25862">
    <property type="entry name" value="PglZ_1st"/>
    <property type="match status" value="1"/>
</dbReference>
<feature type="compositionally biased region" description="Basic and acidic residues" evidence="1">
    <location>
        <begin position="658"/>
        <end position="668"/>
    </location>
</feature>
<name>A0A3D9ZH51_9ACTN</name>